<evidence type="ECO:0000313" key="2">
    <source>
        <dbReference type="Proteomes" id="UP001628179"/>
    </source>
</evidence>
<accession>A0ABN7CJW0</accession>
<proteinExistence type="predicted"/>
<reference evidence="1 2" key="1">
    <citation type="submission" date="2024-09" db="EMBL/GenBank/DDBJ databases">
        <title>Itraconazole resistance in Madurella fahalii resulting from another homologue of gene encoding cytochrome P450 14-alpha sterol demethylase (CYP51).</title>
        <authorList>
            <person name="Yoshioka I."/>
            <person name="Fahal A.H."/>
            <person name="Kaneko S."/>
            <person name="Yaguchi T."/>
        </authorList>
    </citation>
    <scope>NUCLEOTIDE SEQUENCE [LARGE SCALE GENOMIC DNA]</scope>
    <source>
        <strain evidence="1 2">IFM 68171</strain>
    </source>
</reference>
<dbReference type="Proteomes" id="UP001628179">
    <property type="component" value="Mitochondrion MT"/>
</dbReference>
<evidence type="ECO:0000313" key="1">
    <source>
        <dbReference type="EMBL" id="BFS50142.1"/>
    </source>
</evidence>
<gene>
    <name evidence="1" type="primary">rps3</name>
    <name evidence="1" type="ORF">MFIFM68171_m4</name>
</gene>
<organism evidence="1 2">
    <name type="scientific">Madurella fahalii</name>
    <dbReference type="NCBI Taxonomy" id="1157608"/>
    <lineage>
        <taxon>Eukaryota</taxon>
        <taxon>Fungi</taxon>
        <taxon>Dikarya</taxon>
        <taxon>Ascomycota</taxon>
        <taxon>Pezizomycotina</taxon>
        <taxon>Sordariomycetes</taxon>
        <taxon>Sordariomycetidae</taxon>
        <taxon>Sordariales</taxon>
        <taxon>Sordariales incertae sedis</taxon>
        <taxon>Madurella</taxon>
    </lineage>
</organism>
<keyword evidence="2" id="KW-1185">Reference proteome</keyword>
<sequence>MNNKTKKFLDIFSKYIKNNNKIIPFKAITSDVGKTKYFPPISKEWKNSIYVFNQNNLKNLPIYDININLLIKNFFNLYFNSKFILKKYISYRLRSKSFNKIYASKAEIKHTNNKAILTVYVYNREKISLYKKIRLLRKSFYNKIKLLIYKNKEIFEFNGEDSNNMYNKSIKVLLYKNIKLLRKYKFRLNLNKYKFEEKLLYKLKNFIVKFYNKKVEFNIVNLRSVVFHSDFFTKILTSKLKNRKVNILKTMDTILNKVVLPKVNRIVERSSLIRTKDLNLLENKYKYMNLSFILKSKNLSDLLNNLYNNIIIDYYNNNLLKKNYKKIYEIIFNSINYKNMGGMRLEAKGRLTKRYRADRAIFKVRWKGGLKNIDSSYKGLSSVNMRGYLKPNVDYSIFTSKRRIGAFAVKGWISGK</sequence>
<name>A0ABN7CJW0_9PEZI</name>
<dbReference type="GO" id="GO:0005840">
    <property type="term" value="C:ribosome"/>
    <property type="evidence" value="ECO:0007669"/>
    <property type="project" value="UniProtKB-KW"/>
</dbReference>
<keyword evidence="1" id="KW-0687">Ribonucleoprotein</keyword>
<dbReference type="EMBL" id="LC843096">
    <property type="protein sequence ID" value="BFS50142.1"/>
    <property type="molecule type" value="Genomic_DNA"/>
</dbReference>
<geneLocation type="mitochondrion" evidence="1"/>
<keyword evidence="1" id="KW-0496">Mitochondrion</keyword>
<keyword evidence="1" id="KW-0689">Ribosomal protein</keyword>
<protein>
    <submittedName>
        <fullName evidence="1">Ribosomal protein S3</fullName>
    </submittedName>
</protein>